<dbReference type="CDD" id="cd02440">
    <property type="entry name" value="AdoMet_MTases"/>
    <property type="match status" value="1"/>
</dbReference>
<dbReference type="GO" id="GO:0032259">
    <property type="term" value="P:methylation"/>
    <property type="evidence" value="ECO:0007669"/>
    <property type="project" value="UniProtKB-KW"/>
</dbReference>
<organism evidence="2 3">
    <name type="scientific">Eiseniibacteriota bacterium</name>
    <dbReference type="NCBI Taxonomy" id="2212470"/>
    <lineage>
        <taxon>Bacteria</taxon>
        <taxon>Candidatus Eiseniibacteriota</taxon>
    </lineage>
</organism>
<protein>
    <submittedName>
        <fullName evidence="2">Methyltransferase domain-containing protein</fullName>
    </submittedName>
</protein>
<sequence>MLLEYYKYLLRQGPAAFSRGVPYARCAEYPAVVRALDLRPEDRLLDIGTRFSPIAQILALRYGCRVWAADPEPGFAAAQLKMADRVPATRRLVAEGRLNFLEKDAADLPFDDGFFNKISVISVLEHIPDESHAVGELARVLDQAGRLVISVPYDPWRDEPRYYRSQVYIKGDMPKKQFYMRYYNDKNLHDRIVRYCKHELVKTEYIGEPGFNAHNLIFGNQKIPWVLRRIFFQPFAPLLASVFIKNLEPEQFRKKKKMYTADTAILVFGAGVDCV</sequence>
<dbReference type="Pfam" id="PF08241">
    <property type="entry name" value="Methyltransf_11"/>
    <property type="match status" value="1"/>
</dbReference>
<dbReference type="EMBL" id="JAHJDP010000107">
    <property type="protein sequence ID" value="MBU2693003.1"/>
    <property type="molecule type" value="Genomic_DNA"/>
</dbReference>
<comment type="caution">
    <text evidence="2">The sequence shown here is derived from an EMBL/GenBank/DDBJ whole genome shotgun (WGS) entry which is preliminary data.</text>
</comment>
<name>A0A948RXT1_UNCEI</name>
<proteinExistence type="predicted"/>
<dbReference type="InterPro" id="IPR013216">
    <property type="entry name" value="Methyltransf_11"/>
</dbReference>
<dbReference type="AlphaFoldDB" id="A0A948RXT1"/>
<keyword evidence="2" id="KW-0808">Transferase</keyword>
<dbReference type="GO" id="GO:0008757">
    <property type="term" value="F:S-adenosylmethionine-dependent methyltransferase activity"/>
    <property type="evidence" value="ECO:0007669"/>
    <property type="project" value="InterPro"/>
</dbReference>
<reference evidence="2" key="1">
    <citation type="submission" date="2021-05" db="EMBL/GenBank/DDBJ databases">
        <title>Energy efficiency and biological interactions define the core microbiome of deep oligotrophic groundwater.</title>
        <authorList>
            <person name="Mehrshad M."/>
            <person name="Lopez-Fernandez M."/>
            <person name="Bell E."/>
            <person name="Bernier-Latmani R."/>
            <person name="Bertilsson S."/>
            <person name="Dopson M."/>
        </authorList>
    </citation>
    <scope>NUCLEOTIDE SEQUENCE</scope>
    <source>
        <strain evidence="2">Modern_marine.mb.64</strain>
    </source>
</reference>
<dbReference type="Proteomes" id="UP000777784">
    <property type="component" value="Unassembled WGS sequence"/>
</dbReference>
<accession>A0A948RXT1</accession>
<dbReference type="Gene3D" id="3.40.50.150">
    <property type="entry name" value="Vaccinia Virus protein VP39"/>
    <property type="match status" value="1"/>
</dbReference>
<dbReference type="SUPFAM" id="SSF53335">
    <property type="entry name" value="S-adenosyl-L-methionine-dependent methyltransferases"/>
    <property type="match status" value="1"/>
</dbReference>
<evidence type="ECO:0000313" key="2">
    <source>
        <dbReference type="EMBL" id="MBU2693003.1"/>
    </source>
</evidence>
<keyword evidence="2" id="KW-0489">Methyltransferase</keyword>
<feature type="domain" description="Methyltransferase type 11" evidence="1">
    <location>
        <begin position="45"/>
        <end position="149"/>
    </location>
</feature>
<evidence type="ECO:0000259" key="1">
    <source>
        <dbReference type="Pfam" id="PF08241"/>
    </source>
</evidence>
<dbReference type="InterPro" id="IPR029063">
    <property type="entry name" value="SAM-dependent_MTases_sf"/>
</dbReference>
<gene>
    <name evidence="2" type="ORF">KJ970_18965</name>
</gene>
<evidence type="ECO:0000313" key="3">
    <source>
        <dbReference type="Proteomes" id="UP000777784"/>
    </source>
</evidence>